<reference evidence="2" key="1">
    <citation type="submission" date="2016-10" db="EMBL/GenBank/DDBJ databases">
        <title>Sequence of Gallionella enrichment culture.</title>
        <authorList>
            <person name="Poehlein A."/>
            <person name="Muehling M."/>
            <person name="Daniel R."/>
        </authorList>
    </citation>
    <scope>NUCLEOTIDE SEQUENCE</scope>
</reference>
<sequence length="121" mass="13474">MHHDVTDLHRPFALASQQDVAVHSAVMCHEFVALEGEHGMAAPLAVFPRPQVEIERLPIDRLEQRADLRPVALGCQRQPPARPRITGFQFDIPVTSGPDSEAKAQGNRHPELAPPRQARRL</sequence>
<dbReference type="EMBL" id="MLJW01001724">
    <property type="protein sequence ID" value="OIQ76981.1"/>
    <property type="molecule type" value="Genomic_DNA"/>
</dbReference>
<evidence type="ECO:0000313" key="2">
    <source>
        <dbReference type="EMBL" id="OIQ76981.1"/>
    </source>
</evidence>
<protein>
    <submittedName>
        <fullName evidence="2">Uncharacterized protein</fullName>
    </submittedName>
</protein>
<gene>
    <name evidence="2" type="ORF">GALL_413280</name>
</gene>
<name>A0A1J5QLS8_9ZZZZ</name>
<feature type="region of interest" description="Disordered" evidence="1">
    <location>
        <begin position="92"/>
        <end position="121"/>
    </location>
</feature>
<accession>A0A1J5QLS8</accession>
<dbReference type="AlphaFoldDB" id="A0A1J5QLS8"/>
<evidence type="ECO:0000256" key="1">
    <source>
        <dbReference type="SAM" id="MobiDB-lite"/>
    </source>
</evidence>
<organism evidence="2">
    <name type="scientific">mine drainage metagenome</name>
    <dbReference type="NCBI Taxonomy" id="410659"/>
    <lineage>
        <taxon>unclassified sequences</taxon>
        <taxon>metagenomes</taxon>
        <taxon>ecological metagenomes</taxon>
    </lineage>
</organism>
<comment type="caution">
    <text evidence="2">The sequence shown here is derived from an EMBL/GenBank/DDBJ whole genome shotgun (WGS) entry which is preliminary data.</text>
</comment>
<proteinExistence type="predicted"/>